<dbReference type="AlphaFoldDB" id="A0A226D8T9"/>
<evidence type="ECO:0000313" key="2">
    <source>
        <dbReference type="EMBL" id="OXA41274.1"/>
    </source>
</evidence>
<reference evidence="2 3" key="1">
    <citation type="submission" date="2015-12" db="EMBL/GenBank/DDBJ databases">
        <title>The genome of Folsomia candida.</title>
        <authorList>
            <person name="Faddeeva A."/>
            <person name="Derks M.F."/>
            <person name="Anvar Y."/>
            <person name="Smit S."/>
            <person name="Van Straalen N."/>
            <person name="Roelofs D."/>
        </authorList>
    </citation>
    <scope>NUCLEOTIDE SEQUENCE [LARGE SCALE GENOMIC DNA]</scope>
    <source>
        <strain evidence="2 3">VU population</strain>
        <tissue evidence="2">Whole body</tissue>
    </source>
</reference>
<proteinExistence type="predicted"/>
<dbReference type="EMBL" id="LNIX01000030">
    <property type="protein sequence ID" value="OXA41274.1"/>
    <property type="molecule type" value="Genomic_DNA"/>
</dbReference>
<gene>
    <name evidence="2" type="ORF">Fcan01_23954</name>
</gene>
<dbReference type="Proteomes" id="UP000198287">
    <property type="component" value="Unassembled WGS sequence"/>
</dbReference>
<name>A0A226D8T9_FOLCA</name>
<keyword evidence="3" id="KW-1185">Reference proteome</keyword>
<sequence length="546" mass="62560">MLTRRKTRQGLNGQRERSPTTADDTDCEAMLKAMMNPIVLDRVFSSLSIPDLKSARLVCQTWNTQGGARAVRKNTFLNLKKTWPCCNLFRPRPPPFHPNLAKRIKITDKCSCPQKAIKTSKQIGHQNKLDKAFFRNLPTFVALIHGSVEEMILFASHHFLAELPRMMYSHKFSNLKYLCITPTHSSGNNVTVLDLQNKILLPSLISFTVNIKCRFADSRLPIQQFVLDMAPNLETVILPIGERPSFKKCPKVKILHYDHKGDMDQMERAVEYVDIDEIVAMLEPIKNSLINLKLWVGSGTKRDDQNVYNLPQLPNLTSLSLHCYQDKSPIHGFLRPEICPNLKHISLRMTDVGDTLPASIGTFWQNQMKNIESLDLKYLHRSGYWNISKIVEIFPSVKKFNLELKMRVLVFDSDEDISTHGGAQGVWKSRLREELKALQVWKLDPANVKIFVVRDVNHVKAVLEGMSAWSGKKTVAFNRNFSNYDSDPVEKTFTMTDAYSFSECFERVEFRGFDTCYDPRGDAMMKAFAEGRPRDKNLVVDRKESL</sequence>
<dbReference type="Gene3D" id="3.80.10.10">
    <property type="entry name" value="Ribonuclease Inhibitor"/>
    <property type="match status" value="1"/>
</dbReference>
<evidence type="ECO:0000256" key="1">
    <source>
        <dbReference type="SAM" id="MobiDB-lite"/>
    </source>
</evidence>
<dbReference type="InterPro" id="IPR036047">
    <property type="entry name" value="F-box-like_dom_sf"/>
</dbReference>
<evidence type="ECO:0000313" key="3">
    <source>
        <dbReference type="Proteomes" id="UP000198287"/>
    </source>
</evidence>
<dbReference type="SUPFAM" id="SSF52047">
    <property type="entry name" value="RNI-like"/>
    <property type="match status" value="1"/>
</dbReference>
<protein>
    <recommendedName>
        <fullName evidence="4">F-box domain-containing protein</fullName>
    </recommendedName>
</protein>
<accession>A0A226D8T9</accession>
<feature type="region of interest" description="Disordered" evidence="1">
    <location>
        <begin position="1"/>
        <end position="24"/>
    </location>
</feature>
<organism evidence="2 3">
    <name type="scientific">Folsomia candida</name>
    <name type="common">Springtail</name>
    <dbReference type="NCBI Taxonomy" id="158441"/>
    <lineage>
        <taxon>Eukaryota</taxon>
        <taxon>Metazoa</taxon>
        <taxon>Ecdysozoa</taxon>
        <taxon>Arthropoda</taxon>
        <taxon>Hexapoda</taxon>
        <taxon>Collembola</taxon>
        <taxon>Entomobryomorpha</taxon>
        <taxon>Isotomoidea</taxon>
        <taxon>Isotomidae</taxon>
        <taxon>Proisotominae</taxon>
        <taxon>Folsomia</taxon>
    </lineage>
</organism>
<evidence type="ECO:0008006" key="4">
    <source>
        <dbReference type="Google" id="ProtNLM"/>
    </source>
</evidence>
<comment type="caution">
    <text evidence="2">The sequence shown here is derived from an EMBL/GenBank/DDBJ whole genome shotgun (WGS) entry which is preliminary data.</text>
</comment>
<dbReference type="InterPro" id="IPR032675">
    <property type="entry name" value="LRR_dom_sf"/>
</dbReference>
<dbReference type="SUPFAM" id="SSF81383">
    <property type="entry name" value="F-box domain"/>
    <property type="match status" value="1"/>
</dbReference>